<protein>
    <submittedName>
        <fullName evidence="1">Uncharacterized protein</fullName>
    </submittedName>
</protein>
<dbReference type="Proteomes" id="UP000187526">
    <property type="component" value="Unassembled WGS sequence"/>
</dbReference>
<comment type="caution">
    <text evidence="1">The sequence shown here is derived from an EMBL/GenBank/DDBJ whole genome shotgun (WGS) entry which is preliminary data.</text>
</comment>
<evidence type="ECO:0000313" key="1">
    <source>
        <dbReference type="EMBL" id="OMG52945.1"/>
    </source>
</evidence>
<proteinExistence type="predicted"/>
<accession>A0A1R1I2J7</accession>
<dbReference type="EMBL" id="MTHD01000004">
    <property type="protein sequence ID" value="OMG52945.1"/>
    <property type="molecule type" value="Genomic_DNA"/>
</dbReference>
<evidence type="ECO:0000313" key="2">
    <source>
        <dbReference type="Proteomes" id="UP000187526"/>
    </source>
</evidence>
<name>A0A1R1I2J7_9RHOO</name>
<dbReference type="AlphaFoldDB" id="A0A1R1I2J7"/>
<dbReference type="OrthoDB" id="9181918at2"/>
<reference evidence="1 2" key="1">
    <citation type="submission" date="2016-10" db="EMBL/GenBank/DDBJ databases">
        <title>Alkaliphiles isolated from bioreactors.</title>
        <authorList>
            <person name="Salah Z."/>
            <person name="Rout S.P."/>
            <person name="Humphreys P.N."/>
        </authorList>
    </citation>
    <scope>NUCLEOTIDE SEQUENCE [LARGE SCALE GENOMIC DNA]</scope>
    <source>
        <strain evidence="1 2">ZS02</strain>
    </source>
</reference>
<gene>
    <name evidence="1" type="ORF">BJN45_11890</name>
</gene>
<sequence>MQAENSQAAERNETANELSKLFAIVQEMGRRLANETHGDAYDLVRELNELLHQTRAKIKQIEEHPEFNSTDDLPPA</sequence>
<dbReference type="STRING" id="418702.BJN45_11890"/>
<organism evidence="1 2">
    <name type="scientific">Azonexus hydrophilus</name>
    <dbReference type="NCBI Taxonomy" id="418702"/>
    <lineage>
        <taxon>Bacteria</taxon>
        <taxon>Pseudomonadati</taxon>
        <taxon>Pseudomonadota</taxon>
        <taxon>Betaproteobacteria</taxon>
        <taxon>Rhodocyclales</taxon>
        <taxon>Azonexaceae</taxon>
        <taxon>Azonexus</taxon>
    </lineage>
</organism>
<dbReference type="RefSeq" id="WP_076095510.1">
    <property type="nucleotide sequence ID" value="NZ_MTHD01000004.1"/>
</dbReference>
<keyword evidence="2" id="KW-1185">Reference proteome</keyword>